<evidence type="ECO:0000256" key="1">
    <source>
        <dbReference type="ARBA" id="ARBA00022527"/>
    </source>
</evidence>
<dbReference type="GO" id="GO:0004712">
    <property type="term" value="F:protein serine/threonine/tyrosine kinase activity"/>
    <property type="evidence" value="ECO:0007669"/>
    <property type="project" value="TreeGrafter"/>
</dbReference>
<organism evidence="7 8">
    <name type="scientific">Friedmanniomyces endolithicus</name>
    <dbReference type="NCBI Taxonomy" id="329885"/>
    <lineage>
        <taxon>Eukaryota</taxon>
        <taxon>Fungi</taxon>
        <taxon>Dikarya</taxon>
        <taxon>Ascomycota</taxon>
        <taxon>Pezizomycotina</taxon>
        <taxon>Dothideomycetes</taxon>
        <taxon>Dothideomycetidae</taxon>
        <taxon>Mycosphaerellales</taxon>
        <taxon>Teratosphaeriaceae</taxon>
        <taxon>Friedmanniomyces</taxon>
    </lineage>
</organism>
<dbReference type="AlphaFoldDB" id="A0AAN6F3S0"/>
<proteinExistence type="predicted"/>
<dbReference type="GO" id="GO:0005634">
    <property type="term" value="C:nucleus"/>
    <property type="evidence" value="ECO:0007669"/>
    <property type="project" value="TreeGrafter"/>
</dbReference>
<feature type="region of interest" description="Disordered" evidence="6">
    <location>
        <begin position="1"/>
        <end position="29"/>
    </location>
</feature>
<sequence length="80" mass="8870">MSPESITDTNASQSGSMTKDAAGRPLKKDMRIGKAPDVWSACNLYQMTYGRPPFAHIQNQISRIMAITNPKHAFEYPELG</sequence>
<feature type="compositionally biased region" description="Polar residues" evidence="6">
    <location>
        <begin position="1"/>
        <end position="17"/>
    </location>
</feature>
<keyword evidence="1" id="KW-0723">Serine/threonine-protein kinase</keyword>
<dbReference type="GO" id="GO:0033316">
    <property type="term" value="P:meiotic spindle assembly checkpoint signaling"/>
    <property type="evidence" value="ECO:0007669"/>
    <property type="project" value="TreeGrafter"/>
</dbReference>
<evidence type="ECO:0000256" key="4">
    <source>
        <dbReference type="ARBA" id="ARBA00022777"/>
    </source>
</evidence>
<evidence type="ECO:0000256" key="5">
    <source>
        <dbReference type="ARBA" id="ARBA00022840"/>
    </source>
</evidence>
<evidence type="ECO:0000313" key="8">
    <source>
        <dbReference type="Proteomes" id="UP001168146"/>
    </source>
</evidence>
<dbReference type="EMBL" id="JASUXU010000200">
    <property type="protein sequence ID" value="KAK0302274.1"/>
    <property type="molecule type" value="Genomic_DNA"/>
</dbReference>
<dbReference type="GO" id="GO:0000776">
    <property type="term" value="C:kinetochore"/>
    <property type="evidence" value="ECO:0007669"/>
    <property type="project" value="TreeGrafter"/>
</dbReference>
<dbReference type="Proteomes" id="UP001168146">
    <property type="component" value="Unassembled WGS sequence"/>
</dbReference>
<evidence type="ECO:0000256" key="6">
    <source>
        <dbReference type="SAM" id="MobiDB-lite"/>
    </source>
</evidence>
<dbReference type="GO" id="GO:0004674">
    <property type="term" value="F:protein serine/threonine kinase activity"/>
    <property type="evidence" value="ECO:0007669"/>
    <property type="project" value="UniProtKB-KW"/>
</dbReference>
<feature type="non-terminal residue" evidence="7">
    <location>
        <position position="80"/>
    </location>
</feature>
<dbReference type="GO" id="GO:0007059">
    <property type="term" value="P:chromosome segregation"/>
    <property type="evidence" value="ECO:0007669"/>
    <property type="project" value="TreeGrafter"/>
</dbReference>
<protein>
    <submittedName>
        <fullName evidence="7">Uncharacterized protein</fullName>
    </submittedName>
</protein>
<accession>A0AAN6F3S0</accession>
<evidence type="ECO:0000256" key="2">
    <source>
        <dbReference type="ARBA" id="ARBA00022679"/>
    </source>
</evidence>
<name>A0AAN6F3S0_9PEZI</name>
<evidence type="ECO:0000313" key="7">
    <source>
        <dbReference type="EMBL" id="KAK0302274.1"/>
    </source>
</evidence>
<dbReference type="GO" id="GO:0034501">
    <property type="term" value="P:protein localization to kinetochore"/>
    <property type="evidence" value="ECO:0007669"/>
    <property type="project" value="TreeGrafter"/>
</dbReference>
<keyword evidence="5" id="KW-0067">ATP-binding</keyword>
<keyword evidence="4" id="KW-0418">Kinase</keyword>
<dbReference type="PANTHER" id="PTHR22974:SF21">
    <property type="entry name" value="DUAL SPECIFICITY PROTEIN KINASE TTK"/>
    <property type="match status" value="1"/>
</dbReference>
<keyword evidence="2" id="KW-0808">Transferase</keyword>
<dbReference type="GO" id="GO:0007094">
    <property type="term" value="P:mitotic spindle assembly checkpoint signaling"/>
    <property type="evidence" value="ECO:0007669"/>
    <property type="project" value="TreeGrafter"/>
</dbReference>
<comment type="caution">
    <text evidence="7">The sequence shown here is derived from an EMBL/GenBank/DDBJ whole genome shotgun (WGS) entry which is preliminary data.</text>
</comment>
<dbReference type="PANTHER" id="PTHR22974">
    <property type="entry name" value="MIXED LINEAGE PROTEIN KINASE"/>
    <property type="match status" value="1"/>
</dbReference>
<keyword evidence="3" id="KW-0547">Nucleotide-binding</keyword>
<dbReference type="Gene3D" id="1.10.510.10">
    <property type="entry name" value="Transferase(Phosphotransferase) domain 1"/>
    <property type="match status" value="1"/>
</dbReference>
<reference evidence="7" key="1">
    <citation type="submission" date="2021-12" db="EMBL/GenBank/DDBJ databases">
        <title>Black yeast isolated from Biological Soil Crust.</title>
        <authorList>
            <person name="Kurbessoian T."/>
        </authorList>
    </citation>
    <scope>NUCLEOTIDE SEQUENCE</scope>
    <source>
        <strain evidence="7">CCFEE 5208</strain>
    </source>
</reference>
<evidence type="ECO:0000256" key="3">
    <source>
        <dbReference type="ARBA" id="ARBA00022741"/>
    </source>
</evidence>
<gene>
    <name evidence="7" type="ORF">LTR82_017935</name>
</gene>
<dbReference type="GO" id="GO:0005524">
    <property type="term" value="F:ATP binding"/>
    <property type="evidence" value="ECO:0007669"/>
    <property type="project" value="UniProtKB-KW"/>
</dbReference>